<keyword evidence="2" id="KW-1185">Reference proteome</keyword>
<organism evidence="1 2">
    <name type="scientific">Larinioides sclopetarius</name>
    <dbReference type="NCBI Taxonomy" id="280406"/>
    <lineage>
        <taxon>Eukaryota</taxon>
        <taxon>Metazoa</taxon>
        <taxon>Ecdysozoa</taxon>
        <taxon>Arthropoda</taxon>
        <taxon>Chelicerata</taxon>
        <taxon>Arachnida</taxon>
        <taxon>Araneae</taxon>
        <taxon>Araneomorphae</taxon>
        <taxon>Entelegynae</taxon>
        <taxon>Araneoidea</taxon>
        <taxon>Araneidae</taxon>
        <taxon>Larinioides</taxon>
    </lineage>
</organism>
<protein>
    <submittedName>
        <fullName evidence="1">Uncharacterized protein</fullName>
    </submittedName>
</protein>
<name>A0AAV1ZM02_9ARAC</name>
<dbReference type="Proteomes" id="UP001497382">
    <property type="component" value="Unassembled WGS sequence"/>
</dbReference>
<gene>
    <name evidence="1" type="ORF">LARSCL_LOCUS6568</name>
</gene>
<dbReference type="EMBL" id="CAXIEN010000063">
    <property type="protein sequence ID" value="CAL1272751.1"/>
    <property type="molecule type" value="Genomic_DNA"/>
</dbReference>
<sequence length="87" mass="9922">MDDGLHLNACCEVEVSGKRCLFAQLLLLSCPSDSFACKKLHFSSYKASNLKTKHGLQHKTSVLTFYSVSWEIKEIIYVILSLKRRNK</sequence>
<comment type="caution">
    <text evidence="1">The sequence shown here is derived from an EMBL/GenBank/DDBJ whole genome shotgun (WGS) entry which is preliminary data.</text>
</comment>
<evidence type="ECO:0000313" key="1">
    <source>
        <dbReference type="EMBL" id="CAL1272751.1"/>
    </source>
</evidence>
<proteinExistence type="predicted"/>
<reference evidence="1 2" key="1">
    <citation type="submission" date="2024-04" db="EMBL/GenBank/DDBJ databases">
        <authorList>
            <person name="Rising A."/>
            <person name="Reimegard J."/>
            <person name="Sonavane S."/>
            <person name="Akerstrom W."/>
            <person name="Nylinder S."/>
            <person name="Hedman E."/>
            <person name="Kallberg Y."/>
        </authorList>
    </citation>
    <scope>NUCLEOTIDE SEQUENCE [LARGE SCALE GENOMIC DNA]</scope>
</reference>
<accession>A0AAV1ZM02</accession>
<evidence type="ECO:0000313" key="2">
    <source>
        <dbReference type="Proteomes" id="UP001497382"/>
    </source>
</evidence>
<dbReference type="AlphaFoldDB" id="A0AAV1ZM02"/>